<dbReference type="EMBL" id="LATX01000703">
    <property type="protein sequence ID" value="KTB45441.1"/>
    <property type="molecule type" value="Genomic_DNA"/>
</dbReference>
<protein>
    <submittedName>
        <fullName evidence="1">Uncharacterized protein</fullName>
    </submittedName>
</protein>
<sequence length="280" mass="31807">MYEGEEAFESWEEDFERFCGVRPKAKFTIYSRSLKAVTRRPQEAGMLSDWVVKPGSAGIMDMTLMLFLTLVDAPNLKLQVVNPREFVFRLHSNGQDSGKGGYRHPYGYSMQSRTRETKKAISIADPQRSDTMNFLRTPRTSTLAIFLKKHLPSTSSSNLHLCVYRNWYRGQKDTVVRTFSLTTRPADQRFPRANASDYVFLCSLQLLYLALLSRAYGRLPLTPPFNTGSLLGASIVLIQFETIGAETERGRFEEVTEHHELAKTAWWEAIAGSDLSVFGL</sequence>
<evidence type="ECO:0000313" key="1">
    <source>
        <dbReference type="EMBL" id="KTB45441.1"/>
    </source>
</evidence>
<reference evidence="1 2" key="1">
    <citation type="submission" date="2015-12" db="EMBL/GenBank/DDBJ databases">
        <title>Draft genome sequence of Moniliophthora roreri, the causal agent of frosty pod rot of cacao.</title>
        <authorList>
            <person name="Aime M.C."/>
            <person name="Diaz-Valderrama J.R."/>
            <person name="Kijpornyongpan T."/>
            <person name="Phillips-Mora W."/>
        </authorList>
    </citation>
    <scope>NUCLEOTIDE SEQUENCE [LARGE SCALE GENOMIC DNA]</scope>
    <source>
        <strain evidence="1 2">MCA 2952</strain>
    </source>
</reference>
<evidence type="ECO:0000313" key="2">
    <source>
        <dbReference type="Proteomes" id="UP000054988"/>
    </source>
</evidence>
<comment type="caution">
    <text evidence="1">The sequence shown here is derived from an EMBL/GenBank/DDBJ whole genome shotgun (WGS) entry which is preliminary data.</text>
</comment>
<dbReference type="Proteomes" id="UP000054988">
    <property type="component" value="Unassembled WGS sequence"/>
</dbReference>
<name>A0A0W0GA37_MONRR</name>
<dbReference type="AlphaFoldDB" id="A0A0W0GA37"/>
<accession>A0A0W0GA37</accession>
<gene>
    <name evidence="1" type="ORF">WG66_1999</name>
</gene>
<organism evidence="1 2">
    <name type="scientific">Moniliophthora roreri</name>
    <name type="common">Frosty pod rot fungus</name>
    <name type="synonym">Monilia roreri</name>
    <dbReference type="NCBI Taxonomy" id="221103"/>
    <lineage>
        <taxon>Eukaryota</taxon>
        <taxon>Fungi</taxon>
        <taxon>Dikarya</taxon>
        <taxon>Basidiomycota</taxon>
        <taxon>Agaricomycotina</taxon>
        <taxon>Agaricomycetes</taxon>
        <taxon>Agaricomycetidae</taxon>
        <taxon>Agaricales</taxon>
        <taxon>Marasmiineae</taxon>
        <taxon>Marasmiaceae</taxon>
        <taxon>Moniliophthora</taxon>
    </lineage>
</organism>
<proteinExistence type="predicted"/>